<comment type="subcellular location">
    <subcellularLocation>
        <location evidence="1 10">Cell outer membrane</location>
        <topology evidence="1 10">Multi-pass membrane protein</topology>
    </subcellularLocation>
</comment>
<comment type="caution">
    <text evidence="14">The sequence shown here is derived from an EMBL/GenBank/DDBJ whole genome shotgun (WGS) entry which is preliminary data.</text>
</comment>
<evidence type="ECO:0000256" key="3">
    <source>
        <dbReference type="ARBA" id="ARBA00022452"/>
    </source>
</evidence>
<feature type="domain" description="TonB-dependent receptor-like beta-barrel" evidence="12">
    <location>
        <begin position="211"/>
        <end position="643"/>
    </location>
</feature>
<dbReference type="InterPro" id="IPR039426">
    <property type="entry name" value="TonB-dep_rcpt-like"/>
</dbReference>
<dbReference type="Gene3D" id="2.170.130.10">
    <property type="entry name" value="TonB-dependent receptor, plug domain"/>
    <property type="match status" value="1"/>
</dbReference>
<dbReference type="Pfam" id="PF07715">
    <property type="entry name" value="Plug"/>
    <property type="match status" value="1"/>
</dbReference>
<dbReference type="PANTHER" id="PTHR30069">
    <property type="entry name" value="TONB-DEPENDENT OUTER MEMBRANE RECEPTOR"/>
    <property type="match status" value="1"/>
</dbReference>
<reference evidence="15" key="1">
    <citation type="journal article" date="2019" name="Int. J. Syst. Evol. Microbiol.">
        <title>The Global Catalogue of Microorganisms (GCM) 10K type strain sequencing project: providing services to taxonomists for standard genome sequencing and annotation.</title>
        <authorList>
            <consortium name="The Broad Institute Genomics Platform"/>
            <consortium name="The Broad Institute Genome Sequencing Center for Infectious Disease"/>
            <person name="Wu L."/>
            <person name="Ma J."/>
        </authorList>
    </citation>
    <scope>NUCLEOTIDE SEQUENCE [LARGE SCALE GENOMIC DNA]</scope>
    <source>
        <strain evidence="15">JCM 17705</strain>
    </source>
</reference>
<keyword evidence="4 10" id="KW-0812">Transmembrane</keyword>
<evidence type="ECO:0000256" key="2">
    <source>
        <dbReference type="ARBA" id="ARBA00022448"/>
    </source>
</evidence>
<keyword evidence="5" id="KW-0732">Signal</keyword>
<evidence type="ECO:0000313" key="15">
    <source>
        <dbReference type="Proteomes" id="UP001500582"/>
    </source>
</evidence>
<dbReference type="Proteomes" id="UP001500582">
    <property type="component" value="Unassembled WGS sequence"/>
</dbReference>
<dbReference type="InterPro" id="IPR012910">
    <property type="entry name" value="Plug_dom"/>
</dbReference>
<organism evidence="14 15">
    <name type="scientific">Mucilaginibacter gynuensis</name>
    <dbReference type="NCBI Taxonomy" id="1302236"/>
    <lineage>
        <taxon>Bacteria</taxon>
        <taxon>Pseudomonadati</taxon>
        <taxon>Bacteroidota</taxon>
        <taxon>Sphingobacteriia</taxon>
        <taxon>Sphingobacteriales</taxon>
        <taxon>Sphingobacteriaceae</taxon>
        <taxon>Mucilaginibacter</taxon>
    </lineage>
</organism>
<name>A0ABP8FXU2_9SPHI</name>
<evidence type="ECO:0000256" key="10">
    <source>
        <dbReference type="PROSITE-ProRule" id="PRU01360"/>
    </source>
</evidence>
<evidence type="ECO:0000256" key="9">
    <source>
        <dbReference type="ARBA" id="ARBA00023237"/>
    </source>
</evidence>
<dbReference type="Pfam" id="PF00593">
    <property type="entry name" value="TonB_dep_Rec_b-barrel"/>
    <property type="match status" value="1"/>
</dbReference>
<evidence type="ECO:0000256" key="1">
    <source>
        <dbReference type="ARBA" id="ARBA00004571"/>
    </source>
</evidence>
<evidence type="ECO:0000256" key="7">
    <source>
        <dbReference type="ARBA" id="ARBA00023136"/>
    </source>
</evidence>
<evidence type="ECO:0000256" key="6">
    <source>
        <dbReference type="ARBA" id="ARBA00023077"/>
    </source>
</evidence>
<dbReference type="PANTHER" id="PTHR30069:SF29">
    <property type="entry name" value="HEMOGLOBIN AND HEMOGLOBIN-HAPTOGLOBIN-BINDING PROTEIN 1-RELATED"/>
    <property type="match status" value="1"/>
</dbReference>
<evidence type="ECO:0000256" key="4">
    <source>
        <dbReference type="ARBA" id="ARBA00022692"/>
    </source>
</evidence>
<protein>
    <submittedName>
        <fullName evidence="14">TonB-dependent receptor</fullName>
    </submittedName>
</protein>
<evidence type="ECO:0000259" key="12">
    <source>
        <dbReference type="Pfam" id="PF00593"/>
    </source>
</evidence>
<gene>
    <name evidence="14" type="ORF">GCM10023149_08860</name>
</gene>
<comment type="similarity">
    <text evidence="10 11">Belongs to the TonB-dependent receptor family.</text>
</comment>
<keyword evidence="6 11" id="KW-0798">TonB box</keyword>
<evidence type="ECO:0000256" key="8">
    <source>
        <dbReference type="ARBA" id="ARBA00023170"/>
    </source>
</evidence>
<dbReference type="Gene3D" id="2.40.170.20">
    <property type="entry name" value="TonB-dependent receptor, beta-barrel domain"/>
    <property type="match status" value="1"/>
</dbReference>
<dbReference type="InterPro" id="IPR000531">
    <property type="entry name" value="Beta-barrel_TonB"/>
</dbReference>
<keyword evidence="15" id="KW-1185">Reference proteome</keyword>
<dbReference type="InterPro" id="IPR036942">
    <property type="entry name" value="Beta-barrel_TonB_sf"/>
</dbReference>
<evidence type="ECO:0000256" key="11">
    <source>
        <dbReference type="RuleBase" id="RU003357"/>
    </source>
</evidence>
<dbReference type="SUPFAM" id="SSF56935">
    <property type="entry name" value="Porins"/>
    <property type="match status" value="1"/>
</dbReference>
<dbReference type="PROSITE" id="PS52016">
    <property type="entry name" value="TONB_DEPENDENT_REC_3"/>
    <property type="match status" value="1"/>
</dbReference>
<keyword evidence="7 10" id="KW-0472">Membrane</keyword>
<keyword evidence="8 14" id="KW-0675">Receptor</keyword>
<evidence type="ECO:0000259" key="13">
    <source>
        <dbReference type="Pfam" id="PF07715"/>
    </source>
</evidence>
<dbReference type="InterPro" id="IPR037066">
    <property type="entry name" value="Plug_dom_sf"/>
</dbReference>
<feature type="domain" description="TonB-dependent receptor plug" evidence="13">
    <location>
        <begin position="46"/>
        <end position="143"/>
    </location>
</feature>
<keyword evidence="3 10" id="KW-1134">Transmembrane beta strand</keyword>
<dbReference type="EMBL" id="BAABFT010000002">
    <property type="protein sequence ID" value="GAA4313199.1"/>
    <property type="molecule type" value="Genomic_DNA"/>
</dbReference>
<proteinExistence type="inferred from homology"/>
<evidence type="ECO:0000313" key="14">
    <source>
        <dbReference type="EMBL" id="GAA4313199.1"/>
    </source>
</evidence>
<evidence type="ECO:0000256" key="5">
    <source>
        <dbReference type="ARBA" id="ARBA00022729"/>
    </source>
</evidence>
<accession>A0ABP8FXU2</accession>
<keyword evidence="9 10" id="KW-0998">Cell outer membrane</keyword>
<keyword evidence="2 10" id="KW-0813">Transport</keyword>
<sequence>MGMLLFSPFASAQNTSVTDTIRRDTTKGRLLNQVDIRGTNKNDRNTSSTPLQTLKGRQLERLNSFSVGDAIRFFTGVQIKDYGGISGLKTVNVRSLGSNHTAVFYDGVQVGNAQNGQVDLGKFSLENIDEISLYNGQNSNLFQPAKGFSSASALYIQSKQPQFNAGEHTKLKAGFKSGSFGLINPSILWQQKLNNNVSSNISAELTKADGRYKFRETNSVYDTTAVRNNTDVYALRLEGGLNGKIADSTTWSAKTYYYHSARGLPGPIIGNKFNYTQRQWDDNFFVQGNYRHAFSKHYSLLLNAKYAHDNMRYLDPEAPPVIRADTSLLENNFQQQEIYISAANQYRVTNNWKFVLSADYQWNKLDADLDHFAYPTRNTLLTALATQLRLGRANLQATLLGTFIIDKVKQFVSAGNKQEYTPSFTATWQPFENTGLLLRAFYKSIFRMPTFNDLYYTVVGNSLLKPERAKQCNIGFTYNLPVSGRILKEISVQTDAYYNRVTDKIVAIPTANLFRWTMYNIGVVNIKGLEINTQSTWQLSRTVVLNAGLNYTYQQALDVTETETYYVPYIPLHSASLLLGADWRKWTFNYSYLYTGSRYSQKSNAANGNENYMEPWYTHDVAIAYNTPLYKHNLKLSAEINNVLNQDRYIVQNFPMPRRFYRFKISIDL</sequence>